<feature type="compositionally biased region" description="Basic and acidic residues" evidence="1">
    <location>
        <begin position="292"/>
        <end position="310"/>
    </location>
</feature>
<dbReference type="InterPro" id="IPR013783">
    <property type="entry name" value="Ig-like_fold"/>
</dbReference>
<dbReference type="InterPro" id="IPR026466">
    <property type="entry name" value="Fim_isopep_form_D2_dom"/>
</dbReference>
<evidence type="ECO:0000256" key="1">
    <source>
        <dbReference type="SAM" id="MobiDB-lite"/>
    </source>
</evidence>
<feature type="region of interest" description="Disordered" evidence="1">
    <location>
        <begin position="285"/>
        <end position="310"/>
    </location>
</feature>
<dbReference type="eggNOG" id="COG4932">
    <property type="taxonomic scope" value="Bacteria"/>
</dbReference>
<dbReference type="InterPro" id="IPR008966">
    <property type="entry name" value="Adhesion_dom_sf"/>
</dbReference>
<feature type="domain" description="SpaA-like prealbumin fold" evidence="3">
    <location>
        <begin position="471"/>
        <end position="577"/>
    </location>
</feature>
<reference evidence="4 5" key="1">
    <citation type="submission" date="2014-03" db="EMBL/GenBank/DDBJ databases">
        <title>Genomics of Bifidobacteria.</title>
        <authorList>
            <person name="Ventura M."/>
            <person name="Milani C."/>
            <person name="Lugli G.A."/>
        </authorList>
    </citation>
    <scope>NUCLEOTIDE SEQUENCE [LARGE SCALE GENOMIC DNA]</scope>
    <source>
        <strain evidence="4 5">DSM 23973</strain>
    </source>
</reference>
<dbReference type="GO" id="GO:0005975">
    <property type="term" value="P:carbohydrate metabolic process"/>
    <property type="evidence" value="ECO:0007669"/>
    <property type="project" value="UniProtKB-ARBA"/>
</dbReference>
<name>A0A087A5X9_9BIFI</name>
<dbReference type="EMBL" id="JGYS01000009">
    <property type="protein sequence ID" value="KFI54179.1"/>
    <property type="molecule type" value="Genomic_DNA"/>
</dbReference>
<comment type="caution">
    <text evidence="4">The sequence shown here is derived from an EMBL/GenBank/DDBJ whole genome shotgun (WGS) entry which is preliminary data.</text>
</comment>
<feature type="region of interest" description="Disordered" evidence="1">
    <location>
        <begin position="1"/>
        <end position="39"/>
    </location>
</feature>
<proteinExistence type="predicted"/>
<keyword evidence="2" id="KW-0812">Transmembrane</keyword>
<feature type="transmembrane region" description="Helical" evidence="2">
    <location>
        <begin position="47"/>
        <end position="68"/>
    </location>
</feature>
<dbReference type="AlphaFoldDB" id="A0A087A5X9"/>
<dbReference type="Proteomes" id="UP000029072">
    <property type="component" value="Unassembled WGS sequence"/>
</dbReference>
<protein>
    <submittedName>
        <fullName evidence="4">Putative LPXTG-motif cell wall anchor domain protein</fullName>
    </submittedName>
</protein>
<keyword evidence="2" id="KW-1133">Transmembrane helix</keyword>
<sequence>MFTNHQSTLRTRDVRNTVVAATPDPGPNGGESGRTPRFSRFRGTRAVASRTVAAVIGAIALIAGISLAPSAALAANPGTLPVASTGTPLSKDSTAELVVRGVETGSTSVAHRVIELKLDENGASPAAPPYAWAEPLREFVRDYDAKHGVDFIADDDSVGDAYAGLQNDETGDPTTATAGQIADFADRLARFIAERSAGSKGTEGSEGNGLAGLESHTGVTGAVSGGDASDAVATFAGLPLGGYLVITSGGPRVHRPVIANLTPQYDAESRQWLVAERFEAVAKHSSPGVDKSINEQRDDGHVSGRDAKDSGSDVIAIGDAVTFDLRADVPVFPNNAMHRDFTIADTMSAGLTLVGESIEVYGVTASAEPAGDDAETRLTAEQYGLSVGADEGSGADERAYTFRIDLGGTYYDGIRGYDAIHVRYRAIVNDRAVVGPTGNPNEVTLEYSNDLYHSQSHDTDKDRVTAFSYGLEVVKTSGDGKPLSGAVFALGGDVADTYEGVVPLTESGRYRLPKRDADGGIVDEDRGALTRDLTVSDSGQLWISGLRPGSYTLTETQAPDGYIIITQPIPFSIVDTATEGGHTDVEFTGTVVGQKTAGYAYREVRNYRGGLPITGAAGVIAFGVIGVLLAGGGVTLAAVMRRRRR</sequence>
<evidence type="ECO:0000313" key="5">
    <source>
        <dbReference type="Proteomes" id="UP000029072"/>
    </source>
</evidence>
<organism evidence="4 5">
    <name type="scientific">Bifidobacterium callitrichos DSM 23973</name>
    <dbReference type="NCBI Taxonomy" id="1437609"/>
    <lineage>
        <taxon>Bacteria</taxon>
        <taxon>Bacillati</taxon>
        <taxon>Actinomycetota</taxon>
        <taxon>Actinomycetes</taxon>
        <taxon>Bifidobacteriales</taxon>
        <taxon>Bifidobacteriaceae</taxon>
        <taxon>Bifidobacterium</taxon>
    </lineage>
</organism>
<accession>A0A087A5X9</accession>
<dbReference type="STRING" id="1437609.BCAL_1568"/>
<dbReference type="Pfam" id="PF17802">
    <property type="entry name" value="SpaA"/>
    <property type="match status" value="1"/>
</dbReference>
<evidence type="ECO:0000313" key="4">
    <source>
        <dbReference type="EMBL" id="KFI54179.1"/>
    </source>
</evidence>
<dbReference type="Gene3D" id="2.60.40.740">
    <property type="match status" value="1"/>
</dbReference>
<dbReference type="SUPFAM" id="SSF49401">
    <property type="entry name" value="Bacterial adhesins"/>
    <property type="match status" value="1"/>
</dbReference>
<keyword evidence="2" id="KW-0472">Membrane</keyword>
<dbReference type="Gene3D" id="2.60.40.10">
    <property type="entry name" value="Immunoglobulins"/>
    <property type="match status" value="1"/>
</dbReference>
<dbReference type="InterPro" id="IPR041033">
    <property type="entry name" value="SpaA_PFL_dom_1"/>
</dbReference>
<evidence type="ECO:0000256" key="2">
    <source>
        <dbReference type="SAM" id="Phobius"/>
    </source>
</evidence>
<feature type="transmembrane region" description="Helical" evidence="2">
    <location>
        <begin position="615"/>
        <end position="639"/>
    </location>
</feature>
<dbReference type="NCBIfam" id="TIGR04226">
    <property type="entry name" value="RrgB_K2N_iso_D2"/>
    <property type="match status" value="1"/>
</dbReference>
<gene>
    <name evidence="4" type="ORF">BCAL_1568</name>
</gene>
<evidence type="ECO:0000259" key="3">
    <source>
        <dbReference type="Pfam" id="PF17802"/>
    </source>
</evidence>